<protein>
    <submittedName>
        <fullName evidence="3">Sortilin-related receptor-like isoform X1</fullName>
    </submittedName>
</protein>
<evidence type="ECO:0000256" key="2">
    <source>
        <dbReference type="SAM" id="SignalP"/>
    </source>
</evidence>
<evidence type="ECO:0000256" key="1">
    <source>
        <dbReference type="SAM" id="MobiDB-lite"/>
    </source>
</evidence>
<keyword evidence="3" id="KW-0675">Receptor</keyword>
<accession>A0A6G0ZKX3</accession>
<keyword evidence="4" id="KW-1185">Reference proteome</keyword>
<feature type="signal peptide" evidence="2">
    <location>
        <begin position="1"/>
        <end position="19"/>
    </location>
</feature>
<reference evidence="3 4" key="1">
    <citation type="submission" date="2019-08" db="EMBL/GenBank/DDBJ databases">
        <title>Whole genome of Aphis craccivora.</title>
        <authorList>
            <person name="Voronova N.V."/>
            <person name="Shulinski R.S."/>
            <person name="Bandarenka Y.V."/>
            <person name="Zhorov D.G."/>
            <person name="Warner D."/>
        </authorList>
    </citation>
    <scope>NUCLEOTIDE SEQUENCE [LARGE SCALE GENOMIC DNA]</scope>
    <source>
        <strain evidence="3">180601</strain>
        <tissue evidence="3">Whole Body</tissue>
    </source>
</reference>
<keyword evidence="2" id="KW-0732">Signal</keyword>
<evidence type="ECO:0000313" key="4">
    <source>
        <dbReference type="Proteomes" id="UP000478052"/>
    </source>
</evidence>
<sequence length="122" mass="13355">MKTVLLYVCAALAVSGVWSLSVYTDDDRNARVPQPFAEHVDDYGPSSSRTKREVSTVPPPPSILPGVSDGNLTSKVSVLRLANHCLVVSVRANGVAVVVNVHSTATHSLRRELRRFNTNRFR</sequence>
<feature type="region of interest" description="Disordered" evidence="1">
    <location>
        <begin position="36"/>
        <end position="66"/>
    </location>
</feature>
<proteinExistence type="predicted"/>
<comment type="caution">
    <text evidence="3">The sequence shown here is derived from an EMBL/GenBank/DDBJ whole genome shotgun (WGS) entry which is preliminary data.</text>
</comment>
<feature type="chain" id="PRO_5026175684" evidence="2">
    <location>
        <begin position="20"/>
        <end position="122"/>
    </location>
</feature>
<gene>
    <name evidence="3" type="ORF">FWK35_00009499</name>
</gene>
<dbReference type="EMBL" id="VUJU01000262">
    <property type="protein sequence ID" value="KAF0771709.1"/>
    <property type="molecule type" value="Genomic_DNA"/>
</dbReference>
<dbReference type="AlphaFoldDB" id="A0A6G0ZKX3"/>
<organism evidence="3 4">
    <name type="scientific">Aphis craccivora</name>
    <name type="common">Cowpea aphid</name>
    <dbReference type="NCBI Taxonomy" id="307492"/>
    <lineage>
        <taxon>Eukaryota</taxon>
        <taxon>Metazoa</taxon>
        <taxon>Ecdysozoa</taxon>
        <taxon>Arthropoda</taxon>
        <taxon>Hexapoda</taxon>
        <taxon>Insecta</taxon>
        <taxon>Pterygota</taxon>
        <taxon>Neoptera</taxon>
        <taxon>Paraneoptera</taxon>
        <taxon>Hemiptera</taxon>
        <taxon>Sternorrhyncha</taxon>
        <taxon>Aphidomorpha</taxon>
        <taxon>Aphidoidea</taxon>
        <taxon>Aphididae</taxon>
        <taxon>Aphidini</taxon>
        <taxon>Aphis</taxon>
        <taxon>Aphis</taxon>
    </lineage>
</organism>
<dbReference type="Proteomes" id="UP000478052">
    <property type="component" value="Unassembled WGS sequence"/>
</dbReference>
<evidence type="ECO:0000313" key="3">
    <source>
        <dbReference type="EMBL" id="KAF0771709.1"/>
    </source>
</evidence>
<name>A0A6G0ZKX3_APHCR</name>